<dbReference type="EMBL" id="FUYJ01000008">
    <property type="protein sequence ID" value="SKB04493.1"/>
    <property type="molecule type" value="Genomic_DNA"/>
</dbReference>
<dbReference type="AlphaFoldDB" id="A0A1T4YS39"/>
<evidence type="ECO:0000313" key="4">
    <source>
        <dbReference type="Proteomes" id="UP000190042"/>
    </source>
</evidence>
<reference evidence="4" key="1">
    <citation type="submission" date="2017-02" db="EMBL/GenBank/DDBJ databases">
        <authorList>
            <person name="Varghese N."/>
            <person name="Submissions S."/>
        </authorList>
    </citation>
    <scope>NUCLEOTIDE SEQUENCE [LARGE SCALE GENOMIC DNA]</scope>
    <source>
        <strain evidence="4">DSM 23966</strain>
    </source>
</reference>
<sequence>MTNSPFDKKLAELFLDEHKEEFQQELLKQAVNVKDRVKEILQIGNIDLINNAFKLVHFVIWQEEEKLSLFAKKEGIAWATHSLTVDLKLEWVQAIRRTLWINIQRMIEQYNITNYDLFELEKNVNNQVDRFLNEFFINYSTYKDMLLREQRKLVENLSVPIIPINSTVSILPLIGTIDYFRAKVMEEQVLTKISKQHIHTLIIDLSGIGDMKTEVVDQFLKMIEGAKMMGCNVVITGLKPDVVRNIVALGVVFDSQTKTWGTLQQALDMYFQ</sequence>
<dbReference type="RefSeq" id="WP_078818440.1">
    <property type="nucleotide sequence ID" value="NZ_FUYJ01000008.1"/>
</dbReference>
<dbReference type="CDD" id="cd07041">
    <property type="entry name" value="STAS_RsbR_RsbS_like"/>
    <property type="match status" value="1"/>
</dbReference>
<dbReference type="Pfam" id="PF01740">
    <property type="entry name" value="STAS"/>
    <property type="match status" value="1"/>
</dbReference>
<dbReference type="InterPro" id="IPR002645">
    <property type="entry name" value="STAS_dom"/>
</dbReference>
<accession>A0A1T4YS39</accession>
<dbReference type="SUPFAM" id="SSF52091">
    <property type="entry name" value="SpoIIaa-like"/>
    <property type="match status" value="1"/>
</dbReference>
<dbReference type="InterPro" id="IPR036513">
    <property type="entry name" value="STAS_dom_sf"/>
</dbReference>
<evidence type="ECO:0000256" key="1">
    <source>
        <dbReference type="ARBA" id="ARBA00022553"/>
    </source>
</evidence>
<organism evidence="3 4">
    <name type="scientific">Sporosarcina newyorkensis</name>
    <dbReference type="NCBI Taxonomy" id="759851"/>
    <lineage>
        <taxon>Bacteria</taxon>
        <taxon>Bacillati</taxon>
        <taxon>Bacillota</taxon>
        <taxon>Bacilli</taxon>
        <taxon>Bacillales</taxon>
        <taxon>Caryophanaceae</taxon>
        <taxon>Sporosarcina</taxon>
    </lineage>
</organism>
<dbReference type="Proteomes" id="UP000190042">
    <property type="component" value="Unassembled WGS sequence"/>
</dbReference>
<keyword evidence="1" id="KW-0597">Phosphoprotein</keyword>
<gene>
    <name evidence="3" type="ORF">SAMN04244570_3427</name>
</gene>
<dbReference type="PANTHER" id="PTHR33745">
    <property type="entry name" value="RSBT ANTAGONIST PROTEIN RSBS-RELATED"/>
    <property type="match status" value="1"/>
</dbReference>
<dbReference type="InterPro" id="IPR051932">
    <property type="entry name" value="Bact_StressResp_Reg"/>
</dbReference>
<evidence type="ECO:0000259" key="2">
    <source>
        <dbReference type="PROSITE" id="PS50801"/>
    </source>
</evidence>
<feature type="domain" description="STAS" evidence="2">
    <location>
        <begin position="158"/>
        <end position="270"/>
    </location>
</feature>
<keyword evidence="4" id="KW-1185">Reference proteome</keyword>
<dbReference type="PROSITE" id="PS50801">
    <property type="entry name" value="STAS"/>
    <property type="match status" value="1"/>
</dbReference>
<protein>
    <submittedName>
        <fullName evidence="3">Anti-anti-sigma regulatory factor (Antagonist of anti-sigma factor)</fullName>
    </submittedName>
</protein>
<evidence type="ECO:0000313" key="3">
    <source>
        <dbReference type="EMBL" id="SKB04493.1"/>
    </source>
</evidence>
<name>A0A1T4YS39_9BACL</name>
<dbReference type="Gene3D" id="3.30.750.24">
    <property type="entry name" value="STAS domain"/>
    <property type="match status" value="1"/>
</dbReference>
<dbReference type="PANTHER" id="PTHR33745:SF3">
    <property type="entry name" value="RSBT CO-ANTAGONIST PROTEIN RSBRC"/>
    <property type="match status" value="1"/>
</dbReference>
<proteinExistence type="predicted"/>